<keyword evidence="1" id="KW-0808">Transferase</keyword>
<dbReference type="EMBL" id="VUJU01004725">
    <property type="protein sequence ID" value="KAF0753466.1"/>
    <property type="molecule type" value="Genomic_DNA"/>
</dbReference>
<organism evidence="1 2">
    <name type="scientific">Aphis craccivora</name>
    <name type="common">Cowpea aphid</name>
    <dbReference type="NCBI Taxonomy" id="307492"/>
    <lineage>
        <taxon>Eukaryota</taxon>
        <taxon>Metazoa</taxon>
        <taxon>Ecdysozoa</taxon>
        <taxon>Arthropoda</taxon>
        <taxon>Hexapoda</taxon>
        <taxon>Insecta</taxon>
        <taxon>Pterygota</taxon>
        <taxon>Neoptera</taxon>
        <taxon>Paraneoptera</taxon>
        <taxon>Hemiptera</taxon>
        <taxon>Sternorrhyncha</taxon>
        <taxon>Aphidomorpha</taxon>
        <taxon>Aphidoidea</taxon>
        <taxon>Aphididae</taxon>
        <taxon>Aphidini</taxon>
        <taxon>Aphis</taxon>
        <taxon>Aphis</taxon>
    </lineage>
</organism>
<evidence type="ECO:0000313" key="1">
    <source>
        <dbReference type="EMBL" id="KAF0753466.1"/>
    </source>
</evidence>
<gene>
    <name evidence="1" type="ORF">FWK35_00019833</name>
</gene>
<dbReference type="OrthoDB" id="6597260at2759"/>
<sequence>MELIESGEDPSESENLAYEKVSDFKYLRATLSTKSYWSKEISIQINKAQRTFYALTKFCTSKMLSRKTKARLYVAIIRPTLTYGCKAWTTTKQSKLRTFELRIWRKICGPIFDETTGN</sequence>
<dbReference type="Proteomes" id="UP000478052">
    <property type="component" value="Unassembled WGS sequence"/>
</dbReference>
<reference evidence="1 2" key="1">
    <citation type="submission" date="2019-08" db="EMBL/GenBank/DDBJ databases">
        <title>Whole genome of Aphis craccivora.</title>
        <authorList>
            <person name="Voronova N.V."/>
            <person name="Shulinski R.S."/>
            <person name="Bandarenka Y.V."/>
            <person name="Zhorov D.G."/>
            <person name="Warner D."/>
        </authorList>
    </citation>
    <scope>NUCLEOTIDE SEQUENCE [LARGE SCALE GENOMIC DNA]</scope>
    <source>
        <strain evidence="1">180601</strain>
        <tissue evidence="1">Whole Body</tissue>
    </source>
</reference>
<dbReference type="PANTHER" id="PTHR47027:SF20">
    <property type="entry name" value="REVERSE TRANSCRIPTASE-LIKE PROTEIN WITH RNA-DIRECTED DNA POLYMERASE DOMAIN"/>
    <property type="match status" value="1"/>
</dbReference>
<keyword evidence="1" id="KW-0548">Nucleotidyltransferase</keyword>
<keyword evidence="1" id="KW-0695">RNA-directed DNA polymerase</keyword>
<keyword evidence="2" id="KW-1185">Reference proteome</keyword>
<dbReference type="PANTHER" id="PTHR47027">
    <property type="entry name" value="REVERSE TRANSCRIPTASE DOMAIN-CONTAINING PROTEIN"/>
    <property type="match status" value="1"/>
</dbReference>
<evidence type="ECO:0000313" key="2">
    <source>
        <dbReference type="Proteomes" id="UP000478052"/>
    </source>
</evidence>
<name>A0A6G0YCR8_APHCR</name>
<comment type="caution">
    <text evidence="1">The sequence shown here is derived from an EMBL/GenBank/DDBJ whole genome shotgun (WGS) entry which is preliminary data.</text>
</comment>
<protein>
    <submittedName>
        <fullName evidence="1">Reverse transcriptase domain-containing protein</fullName>
    </submittedName>
</protein>
<dbReference type="GO" id="GO:0003964">
    <property type="term" value="F:RNA-directed DNA polymerase activity"/>
    <property type="evidence" value="ECO:0007669"/>
    <property type="project" value="UniProtKB-KW"/>
</dbReference>
<proteinExistence type="predicted"/>
<dbReference type="AlphaFoldDB" id="A0A6G0YCR8"/>
<accession>A0A6G0YCR8</accession>